<reference evidence="3 4" key="1">
    <citation type="journal article" date="2015" name="BMC Genomics">
        <title>The genome of the truffle-parasite Tolypocladium ophioglossoides and the evolution of antifungal peptaibiotics.</title>
        <authorList>
            <person name="Quandt C.A."/>
            <person name="Bushley K.E."/>
            <person name="Spatafora J.W."/>
        </authorList>
    </citation>
    <scope>NUCLEOTIDE SEQUENCE [LARGE SCALE GENOMIC DNA]</scope>
    <source>
        <strain evidence="3 4">CBS 100239</strain>
    </source>
</reference>
<evidence type="ECO:0000256" key="1">
    <source>
        <dbReference type="SAM" id="MobiDB-lite"/>
    </source>
</evidence>
<keyword evidence="4" id="KW-1185">Reference proteome</keyword>
<evidence type="ECO:0000256" key="2">
    <source>
        <dbReference type="SAM" id="SignalP"/>
    </source>
</evidence>
<dbReference type="AlphaFoldDB" id="A0A0L0N7V9"/>
<dbReference type="EMBL" id="LFRF01000015">
    <property type="protein sequence ID" value="KND90084.1"/>
    <property type="molecule type" value="Genomic_DNA"/>
</dbReference>
<evidence type="ECO:0000313" key="3">
    <source>
        <dbReference type="EMBL" id="KND90084.1"/>
    </source>
</evidence>
<comment type="caution">
    <text evidence="3">The sequence shown here is derived from an EMBL/GenBank/DDBJ whole genome shotgun (WGS) entry which is preliminary data.</text>
</comment>
<feature type="signal peptide" evidence="2">
    <location>
        <begin position="1"/>
        <end position="23"/>
    </location>
</feature>
<dbReference type="OrthoDB" id="4927579at2759"/>
<dbReference type="Proteomes" id="UP000036947">
    <property type="component" value="Unassembled WGS sequence"/>
</dbReference>
<name>A0A0L0N7V9_TOLOC</name>
<accession>A0A0L0N7V9</accession>
<proteinExistence type="predicted"/>
<keyword evidence="2" id="KW-0732">Signal</keyword>
<feature type="region of interest" description="Disordered" evidence="1">
    <location>
        <begin position="37"/>
        <end position="65"/>
    </location>
</feature>
<organism evidence="3 4">
    <name type="scientific">Tolypocladium ophioglossoides (strain CBS 100239)</name>
    <name type="common">Snaketongue truffleclub</name>
    <name type="synonym">Elaphocordyceps ophioglossoides</name>
    <dbReference type="NCBI Taxonomy" id="1163406"/>
    <lineage>
        <taxon>Eukaryota</taxon>
        <taxon>Fungi</taxon>
        <taxon>Dikarya</taxon>
        <taxon>Ascomycota</taxon>
        <taxon>Pezizomycotina</taxon>
        <taxon>Sordariomycetes</taxon>
        <taxon>Hypocreomycetidae</taxon>
        <taxon>Hypocreales</taxon>
        <taxon>Ophiocordycipitaceae</taxon>
        <taxon>Tolypocladium</taxon>
    </lineage>
</organism>
<feature type="chain" id="PRO_5005544896" evidence="2">
    <location>
        <begin position="24"/>
        <end position="190"/>
    </location>
</feature>
<evidence type="ECO:0000313" key="4">
    <source>
        <dbReference type="Proteomes" id="UP000036947"/>
    </source>
</evidence>
<gene>
    <name evidence="3" type="ORF">TOPH_05291</name>
</gene>
<protein>
    <submittedName>
        <fullName evidence="3">Uncharacterized protein</fullName>
    </submittedName>
</protein>
<sequence length="190" mass="21282">MVTGFSRLVSILAISAGVQAVRGQLIPFAYRNTTQAANATAGPASPTPSHGSDRKGPIVADGSPEMIPSRVDMRCRYAYLSDRLHYKLYRIFMASRGLRYDDWCETAERYIKARCSAEVNEENFKWVRCDPDGKDKLWEKGFIATFELHVGGSVLPQCVDEVLPETVPGSMVDWMWGAGCYEAYGFEMDY</sequence>